<keyword evidence="4" id="KW-1185">Reference proteome</keyword>
<feature type="compositionally biased region" description="Acidic residues" evidence="1">
    <location>
        <begin position="634"/>
        <end position="662"/>
    </location>
</feature>
<feature type="compositionally biased region" description="Basic and acidic residues" evidence="1">
    <location>
        <begin position="613"/>
        <end position="633"/>
    </location>
</feature>
<feature type="compositionally biased region" description="Polar residues" evidence="1">
    <location>
        <begin position="38"/>
        <end position="61"/>
    </location>
</feature>
<organism evidence="3 4">
    <name type="scientific">Tanacetum coccineum</name>
    <dbReference type="NCBI Taxonomy" id="301880"/>
    <lineage>
        <taxon>Eukaryota</taxon>
        <taxon>Viridiplantae</taxon>
        <taxon>Streptophyta</taxon>
        <taxon>Embryophyta</taxon>
        <taxon>Tracheophyta</taxon>
        <taxon>Spermatophyta</taxon>
        <taxon>Magnoliopsida</taxon>
        <taxon>eudicotyledons</taxon>
        <taxon>Gunneridae</taxon>
        <taxon>Pentapetalae</taxon>
        <taxon>asterids</taxon>
        <taxon>campanulids</taxon>
        <taxon>Asterales</taxon>
        <taxon>Asteraceae</taxon>
        <taxon>Asteroideae</taxon>
        <taxon>Anthemideae</taxon>
        <taxon>Anthemidinae</taxon>
        <taxon>Tanacetum</taxon>
    </lineage>
</organism>
<feature type="region of interest" description="Disordered" evidence="1">
    <location>
        <begin position="719"/>
        <end position="738"/>
    </location>
</feature>
<feature type="compositionally biased region" description="Polar residues" evidence="1">
    <location>
        <begin position="719"/>
        <end position="729"/>
    </location>
</feature>
<feature type="region of interest" description="Disordered" evidence="1">
    <location>
        <begin position="533"/>
        <end position="662"/>
    </location>
</feature>
<accession>A0ABQ5H608</accession>
<feature type="domain" description="Reverse transcriptase Ty1/copia-type" evidence="2">
    <location>
        <begin position="145"/>
        <end position="217"/>
    </location>
</feature>
<dbReference type="CDD" id="cd09272">
    <property type="entry name" value="RNase_HI_RT_Ty1"/>
    <property type="match status" value="1"/>
</dbReference>
<feature type="region of interest" description="Disordered" evidence="1">
    <location>
        <begin position="38"/>
        <end position="94"/>
    </location>
</feature>
<feature type="compositionally biased region" description="Polar residues" evidence="1">
    <location>
        <begin position="84"/>
        <end position="94"/>
    </location>
</feature>
<dbReference type="EMBL" id="BQNB010019247">
    <property type="protein sequence ID" value="GJT83271.1"/>
    <property type="molecule type" value="Genomic_DNA"/>
</dbReference>
<evidence type="ECO:0000259" key="2">
    <source>
        <dbReference type="Pfam" id="PF07727"/>
    </source>
</evidence>
<comment type="caution">
    <text evidence="3">The sequence shown here is derived from an EMBL/GenBank/DDBJ whole genome shotgun (WGS) entry which is preliminary data.</text>
</comment>
<name>A0ABQ5H608_9ASTR</name>
<gene>
    <name evidence="3" type="ORF">Tco_1057613</name>
</gene>
<reference evidence="3" key="2">
    <citation type="submission" date="2022-01" db="EMBL/GenBank/DDBJ databases">
        <authorList>
            <person name="Yamashiro T."/>
            <person name="Shiraishi A."/>
            <person name="Satake H."/>
            <person name="Nakayama K."/>
        </authorList>
    </citation>
    <scope>NUCLEOTIDE SEQUENCE</scope>
</reference>
<dbReference type="InterPro" id="IPR013103">
    <property type="entry name" value="RVT_2"/>
</dbReference>
<protein>
    <submittedName>
        <fullName evidence="3">Retrovirus-related pol polyprotein from transposon TNT 1-94</fullName>
    </submittedName>
</protein>
<feature type="compositionally biased region" description="Acidic residues" evidence="1">
    <location>
        <begin position="590"/>
        <end position="612"/>
    </location>
</feature>
<evidence type="ECO:0000256" key="1">
    <source>
        <dbReference type="SAM" id="MobiDB-lite"/>
    </source>
</evidence>
<sequence length="895" mass="101280">MFDEYFTPPSIIVSPVQEAAASRAVVLADSPLSTSIDQDALSTSIPSTQEQENSPNISQGFEESPKTPTFCDDPLYESFHEDSTSQGSSSNVRQTHTPFEHLGRWTKDHPIANVIGNPSRSVSTRKQLQIDAMWCYFDAFLTLVKTDEFSGVLKNKARLVAQGFRHEEGIDFEESFAPVARIEAIRIFVANAAHKNMMIYQMDVKTTFLNGELKEEYLKDTDMSMTAYADADHVGCQDTRRSTSGSAQFLGDKLVSWSLKKQKCTAISSTKAEYIALSGCCAQILWMRSQLTNYGFQFNKIPLYCDNKSAIALCCNNVQHSRAKHIDVRYHFIKEQVENGIVELYFVRTKYQLVDIFTKPLPRERLNFLIKKLDRLEFKKCNMRLKTDIKPKEAIFQVVLDALALTPFYQAFLITADICPKIPRQEFEDLLLEQDILSFIRDLRHTGDITYLTDVNVDYLHQPWRAFVTVINKCLSGKETRIDKIRVSRAQILWDTHVYGTILPKELTNQAMLESNAYKTYYAFASGEKTPKPKYVRKKADSNTSPKQKPVQATKAEQLKLATKRSKKDFHISHASGSGDGVDSQSKGDSDEEDDDEDDFDDDSNDNDDSDDETTKSDRDEIPDTNKNNKEHNEEEEEEYDDEFNIEEDEKINDEEIMNDDEDDEVTKELYDDVNVNLGNEDTKMTNVDLGASKQQNVSQESGFEHIEEDAHVTLTPVLNTQKTGGPTQSSSVSSDFSSKLLNLDNPSLADNKIASLMDTTAQRATVIPKIISSFTTTVPPPPPFFNPLLPQETPTALDTTTSLPALPDFASVFKFNEKVTSLEKDLSEIKQVNQYAQALSSIPAIVDRYMDNKLREAINKAIQAHNFNCREEVQAEKREYIELVDSTVKTIIIE</sequence>
<dbReference type="Pfam" id="PF07727">
    <property type="entry name" value="RVT_2"/>
    <property type="match status" value="1"/>
</dbReference>
<proteinExistence type="predicted"/>
<dbReference type="PANTHER" id="PTHR11439:SF495">
    <property type="entry name" value="REVERSE TRANSCRIPTASE, RNA-DEPENDENT DNA POLYMERASE-RELATED"/>
    <property type="match status" value="1"/>
</dbReference>
<dbReference type="Proteomes" id="UP001151760">
    <property type="component" value="Unassembled WGS sequence"/>
</dbReference>
<reference evidence="3" key="1">
    <citation type="journal article" date="2022" name="Int. J. Mol. Sci.">
        <title>Draft Genome of Tanacetum Coccineum: Genomic Comparison of Closely Related Tanacetum-Family Plants.</title>
        <authorList>
            <person name="Yamashiro T."/>
            <person name="Shiraishi A."/>
            <person name="Nakayama K."/>
            <person name="Satake H."/>
        </authorList>
    </citation>
    <scope>NUCLEOTIDE SEQUENCE</scope>
</reference>
<evidence type="ECO:0000313" key="4">
    <source>
        <dbReference type="Proteomes" id="UP001151760"/>
    </source>
</evidence>
<evidence type="ECO:0000313" key="3">
    <source>
        <dbReference type="EMBL" id="GJT83271.1"/>
    </source>
</evidence>
<dbReference type="PANTHER" id="PTHR11439">
    <property type="entry name" value="GAG-POL-RELATED RETROTRANSPOSON"/>
    <property type="match status" value="1"/>
</dbReference>